<accession>A0AAE0FR70</accession>
<dbReference type="EMBL" id="LGRX02014493">
    <property type="protein sequence ID" value="KAK3264524.1"/>
    <property type="molecule type" value="Genomic_DNA"/>
</dbReference>
<feature type="non-terminal residue" evidence="2">
    <location>
        <position position="174"/>
    </location>
</feature>
<feature type="region of interest" description="Disordered" evidence="1">
    <location>
        <begin position="89"/>
        <end position="139"/>
    </location>
</feature>
<evidence type="ECO:0000313" key="2">
    <source>
        <dbReference type="EMBL" id="KAK3264524.1"/>
    </source>
</evidence>
<feature type="compositionally biased region" description="Low complexity" evidence="1">
    <location>
        <begin position="114"/>
        <end position="127"/>
    </location>
</feature>
<gene>
    <name evidence="2" type="ORF">CYMTET_26741</name>
</gene>
<comment type="caution">
    <text evidence="2">The sequence shown here is derived from an EMBL/GenBank/DDBJ whole genome shotgun (WGS) entry which is preliminary data.</text>
</comment>
<sequence>MQVACPGCRHVISIPPNMHGQLATCPYCKQVMQAPGDPVAQPAMQGTVHPSVQEVHQVLPHKSQQEIFGALQRHNWNKDAAVNELLSASGRPASGRTSGVANHRHPNRPFNHDQQPPVQGHPGHQRPTQALNHGASVPGGPLYGLHAAPAVGQAPPVPTGRKKALLIGINYTGT</sequence>
<proteinExistence type="predicted"/>
<evidence type="ECO:0000256" key="1">
    <source>
        <dbReference type="SAM" id="MobiDB-lite"/>
    </source>
</evidence>
<keyword evidence="3" id="KW-1185">Reference proteome</keyword>
<protein>
    <recommendedName>
        <fullName evidence="4">CUE domain-containing protein</fullName>
    </recommendedName>
</protein>
<reference evidence="2 3" key="1">
    <citation type="journal article" date="2015" name="Genome Biol. Evol.">
        <title>Comparative Genomics of a Bacterivorous Green Alga Reveals Evolutionary Causalities and Consequences of Phago-Mixotrophic Mode of Nutrition.</title>
        <authorList>
            <person name="Burns J.A."/>
            <person name="Paasch A."/>
            <person name="Narechania A."/>
            <person name="Kim E."/>
        </authorList>
    </citation>
    <scope>NUCLEOTIDE SEQUENCE [LARGE SCALE GENOMIC DNA]</scope>
    <source>
        <strain evidence="2 3">PLY_AMNH</strain>
    </source>
</reference>
<dbReference type="Proteomes" id="UP001190700">
    <property type="component" value="Unassembled WGS sequence"/>
</dbReference>
<evidence type="ECO:0000313" key="3">
    <source>
        <dbReference type="Proteomes" id="UP001190700"/>
    </source>
</evidence>
<dbReference type="AlphaFoldDB" id="A0AAE0FR70"/>
<organism evidence="2 3">
    <name type="scientific">Cymbomonas tetramitiformis</name>
    <dbReference type="NCBI Taxonomy" id="36881"/>
    <lineage>
        <taxon>Eukaryota</taxon>
        <taxon>Viridiplantae</taxon>
        <taxon>Chlorophyta</taxon>
        <taxon>Pyramimonadophyceae</taxon>
        <taxon>Pyramimonadales</taxon>
        <taxon>Pyramimonadaceae</taxon>
        <taxon>Cymbomonas</taxon>
    </lineage>
</organism>
<dbReference type="CDD" id="cd14279">
    <property type="entry name" value="CUE"/>
    <property type="match status" value="1"/>
</dbReference>
<name>A0AAE0FR70_9CHLO</name>
<evidence type="ECO:0008006" key="4">
    <source>
        <dbReference type="Google" id="ProtNLM"/>
    </source>
</evidence>